<accession>A0A2R8AES9</accession>
<feature type="domain" description="Extensin-like C-terminal" evidence="2">
    <location>
        <begin position="63"/>
        <end position="211"/>
    </location>
</feature>
<dbReference type="RefSeq" id="WP_108783458.1">
    <property type="nucleotide sequence ID" value="NZ_OMKW01000004.1"/>
</dbReference>
<sequence length="211" mass="22229">MKVALLAWLISASAALAQSAPLTSPLPEPRPSQSGPIRVAIIGELCDDPRLQGRIAPEITAVREGCGIEAPVQLTSVSGVSLSSAATVNCTLASTFADWLEFDVHPLFAQRPALTGLAGISGYVCRGIAGGDRLSEHATGNAIDIASFRLGDDSRINVLDGWDDPEDGPLLRDLFDTACARFGTVLGPGANDAHADHFHLDMAPRRNAYCR</sequence>
<reference evidence="3 4" key="1">
    <citation type="submission" date="2018-03" db="EMBL/GenBank/DDBJ databases">
        <authorList>
            <person name="Keele B.F."/>
        </authorList>
    </citation>
    <scope>NUCLEOTIDE SEQUENCE [LARGE SCALE GENOMIC DNA]</scope>
    <source>
        <strain evidence="3 4">CeCT 8812</strain>
    </source>
</reference>
<evidence type="ECO:0000259" key="2">
    <source>
        <dbReference type="Pfam" id="PF06904"/>
    </source>
</evidence>
<keyword evidence="4" id="KW-1185">Reference proteome</keyword>
<dbReference type="InterPro" id="IPR009683">
    <property type="entry name" value="Extensin-like_C"/>
</dbReference>
<dbReference type="OrthoDB" id="9809788at2"/>
<proteinExistence type="predicted"/>
<name>A0A2R8AES9_9RHOB</name>
<protein>
    <recommendedName>
        <fullName evidence="2">Extensin-like C-terminal domain-containing protein</fullName>
    </recommendedName>
</protein>
<evidence type="ECO:0000313" key="4">
    <source>
        <dbReference type="Proteomes" id="UP000244932"/>
    </source>
</evidence>
<feature type="signal peptide" evidence="1">
    <location>
        <begin position="1"/>
        <end position="17"/>
    </location>
</feature>
<dbReference type="AlphaFoldDB" id="A0A2R8AES9"/>
<feature type="chain" id="PRO_5015357562" description="Extensin-like C-terminal domain-containing protein" evidence="1">
    <location>
        <begin position="18"/>
        <end position="211"/>
    </location>
</feature>
<organism evidence="3 4">
    <name type="scientific">Pontivivens insulae</name>
    <dbReference type="NCBI Taxonomy" id="1639689"/>
    <lineage>
        <taxon>Bacteria</taxon>
        <taxon>Pseudomonadati</taxon>
        <taxon>Pseudomonadota</taxon>
        <taxon>Alphaproteobacteria</taxon>
        <taxon>Rhodobacterales</taxon>
        <taxon>Paracoccaceae</taxon>
        <taxon>Pontivivens</taxon>
    </lineage>
</organism>
<keyword evidence="1" id="KW-0732">Signal</keyword>
<evidence type="ECO:0000256" key="1">
    <source>
        <dbReference type="SAM" id="SignalP"/>
    </source>
</evidence>
<evidence type="ECO:0000313" key="3">
    <source>
        <dbReference type="EMBL" id="SPF30751.1"/>
    </source>
</evidence>
<dbReference type="InterPro" id="IPR009045">
    <property type="entry name" value="Zn_M74/Hedgehog-like"/>
</dbReference>
<dbReference type="Proteomes" id="UP000244932">
    <property type="component" value="Unassembled WGS sequence"/>
</dbReference>
<dbReference type="SUPFAM" id="SSF55166">
    <property type="entry name" value="Hedgehog/DD-peptidase"/>
    <property type="match status" value="1"/>
</dbReference>
<gene>
    <name evidence="3" type="ORF">POI8812_03094</name>
</gene>
<dbReference type="Pfam" id="PF06904">
    <property type="entry name" value="Extensin-like_C"/>
    <property type="match status" value="1"/>
</dbReference>
<dbReference type="EMBL" id="OMKW01000004">
    <property type="protein sequence ID" value="SPF30751.1"/>
    <property type="molecule type" value="Genomic_DNA"/>
</dbReference>